<accession>A0A366DAB9</accession>
<feature type="region of interest" description="Disordered" evidence="1">
    <location>
        <begin position="359"/>
        <end position="388"/>
    </location>
</feature>
<protein>
    <submittedName>
        <fullName evidence="3">Helix-turn-helix protein</fullName>
    </submittedName>
</protein>
<comment type="caution">
    <text evidence="3">The sequence shown here is derived from an EMBL/GenBank/DDBJ whole genome shotgun (WGS) entry which is preliminary data.</text>
</comment>
<dbReference type="Proteomes" id="UP000252586">
    <property type="component" value="Unassembled WGS sequence"/>
</dbReference>
<dbReference type="SMART" id="SM00530">
    <property type="entry name" value="HTH_XRE"/>
    <property type="match status" value="1"/>
</dbReference>
<dbReference type="SUPFAM" id="SSF47413">
    <property type="entry name" value="lambda repressor-like DNA-binding domains"/>
    <property type="match status" value="1"/>
</dbReference>
<dbReference type="EMBL" id="QNRE01000012">
    <property type="protein sequence ID" value="RBO87002.1"/>
    <property type="molecule type" value="Genomic_DNA"/>
</dbReference>
<dbReference type="Gene3D" id="1.25.40.10">
    <property type="entry name" value="Tetratricopeptide repeat domain"/>
    <property type="match status" value="1"/>
</dbReference>
<reference evidence="3 4" key="1">
    <citation type="submission" date="2018-06" db="EMBL/GenBank/DDBJ databases">
        <title>Genomic Encyclopedia of Type Strains, Phase IV (KMG-IV): sequencing the most valuable type-strain genomes for metagenomic binning, comparative biology and taxonomic classification.</title>
        <authorList>
            <person name="Goeker M."/>
        </authorList>
    </citation>
    <scope>NUCLEOTIDE SEQUENCE [LARGE SCALE GENOMIC DNA]</scope>
    <source>
        <strain evidence="3 4">DSM 44599</strain>
    </source>
</reference>
<dbReference type="Gene3D" id="1.10.260.40">
    <property type="entry name" value="lambda repressor-like DNA-binding domains"/>
    <property type="match status" value="1"/>
</dbReference>
<dbReference type="InterPro" id="IPR001387">
    <property type="entry name" value="Cro/C1-type_HTH"/>
</dbReference>
<evidence type="ECO:0000259" key="2">
    <source>
        <dbReference type="PROSITE" id="PS50943"/>
    </source>
</evidence>
<feature type="domain" description="HTH cro/C1-type" evidence="2">
    <location>
        <begin position="11"/>
        <end position="65"/>
    </location>
</feature>
<gene>
    <name evidence="3" type="ORF">DFR74_112179</name>
</gene>
<sequence>MKDSESLGARVRQYAHLRNMTYAQLSLASNVSESMIKKVCSGAASPSTFTVGKLAEALRIDASLLRGDDVENTDTLDIVPVLRRTLAAIDLMDDDLEPEPVDQLAPLVAQIGKWRRAAKYRRIGDVLPDVVDRLLVAAREEGEPAYALLCDTYRAANSLAHKLGYSDLSMTATERMEWAASRSGDPLRVASVAYLKAATLARIGAQKQAIRLLLRAMDEIEPLVAANPTAAAVYSTLHMRAGTITATLTDADASRAHLAEAARLAARFPEGVVYDTVVGSTNVRLYQIAAEVDLGNPGTAIEIAKGTRLPKDLASERQTYFWLDTARAHLLNGDTDEAIEALMESRAAAPEHFRNSQTVKTAVRTAGDQQRRSTESLRSLANSAGILD</sequence>
<evidence type="ECO:0000256" key="1">
    <source>
        <dbReference type="SAM" id="MobiDB-lite"/>
    </source>
</evidence>
<name>A0A366DAB9_9NOCA</name>
<evidence type="ECO:0000313" key="3">
    <source>
        <dbReference type="EMBL" id="RBO87002.1"/>
    </source>
</evidence>
<proteinExistence type="predicted"/>
<dbReference type="InterPro" id="IPR010982">
    <property type="entry name" value="Lambda_DNA-bd_dom_sf"/>
</dbReference>
<organism evidence="3 4">
    <name type="scientific">Nocardia puris</name>
    <dbReference type="NCBI Taxonomy" id="208602"/>
    <lineage>
        <taxon>Bacteria</taxon>
        <taxon>Bacillati</taxon>
        <taxon>Actinomycetota</taxon>
        <taxon>Actinomycetes</taxon>
        <taxon>Mycobacteriales</taxon>
        <taxon>Nocardiaceae</taxon>
        <taxon>Nocardia</taxon>
    </lineage>
</organism>
<dbReference type="CDD" id="cd00093">
    <property type="entry name" value="HTH_XRE"/>
    <property type="match status" value="1"/>
</dbReference>
<dbReference type="Pfam" id="PF01381">
    <property type="entry name" value="HTH_3"/>
    <property type="match status" value="1"/>
</dbReference>
<evidence type="ECO:0000313" key="4">
    <source>
        <dbReference type="Proteomes" id="UP000252586"/>
    </source>
</evidence>
<dbReference type="GO" id="GO:0003677">
    <property type="term" value="F:DNA binding"/>
    <property type="evidence" value="ECO:0007669"/>
    <property type="project" value="InterPro"/>
</dbReference>
<dbReference type="STRING" id="1210090.GCA_001613185_01319"/>
<dbReference type="AlphaFoldDB" id="A0A366DAB9"/>
<dbReference type="InterPro" id="IPR011990">
    <property type="entry name" value="TPR-like_helical_dom_sf"/>
</dbReference>
<keyword evidence="4" id="KW-1185">Reference proteome</keyword>
<dbReference type="PROSITE" id="PS50943">
    <property type="entry name" value="HTH_CROC1"/>
    <property type="match status" value="1"/>
</dbReference>